<dbReference type="SUPFAM" id="SSF64158">
    <property type="entry name" value="2,3-Bisphosphoglycerate-independent phosphoglycerate mutase, substrate-binding domain"/>
    <property type="match status" value="1"/>
</dbReference>
<keyword evidence="17" id="KW-1185">Reference proteome</keyword>
<dbReference type="GO" id="GO:0030145">
    <property type="term" value="F:manganese ion binding"/>
    <property type="evidence" value="ECO:0007669"/>
    <property type="project" value="UniProtKB-UniRule"/>
</dbReference>
<organism evidence="16 17">
    <name type="scientific">Carboxydocella sporoproducens DSM 16521</name>
    <dbReference type="NCBI Taxonomy" id="1121270"/>
    <lineage>
        <taxon>Bacteria</taxon>
        <taxon>Bacillati</taxon>
        <taxon>Bacillota</taxon>
        <taxon>Clostridia</taxon>
        <taxon>Eubacteriales</taxon>
        <taxon>Clostridiales Family XVI. Incertae Sedis</taxon>
        <taxon>Carboxydocella</taxon>
    </lineage>
</organism>
<dbReference type="InterPro" id="IPR011258">
    <property type="entry name" value="BPG-indep_PGM_N"/>
</dbReference>
<dbReference type="InterPro" id="IPR005995">
    <property type="entry name" value="Pgm_bpd_ind"/>
</dbReference>
<feature type="domain" description="BPG-independent PGAM N-terminal" evidence="15">
    <location>
        <begin position="84"/>
        <end position="299"/>
    </location>
</feature>
<dbReference type="Gene3D" id="3.40.720.10">
    <property type="entry name" value="Alkaline Phosphatase, subunit A"/>
    <property type="match status" value="1"/>
</dbReference>
<dbReference type="FunFam" id="3.40.1450.10:FF:000001">
    <property type="entry name" value="2,3-bisphosphoglycerate-independent phosphoglycerate mutase"/>
    <property type="match status" value="1"/>
</dbReference>
<dbReference type="Proteomes" id="UP000189933">
    <property type="component" value="Unassembled WGS sequence"/>
</dbReference>
<dbReference type="UniPathway" id="UPA00109">
    <property type="reaction ID" value="UER00186"/>
</dbReference>
<evidence type="ECO:0000256" key="3">
    <source>
        <dbReference type="ARBA" id="ARBA00008819"/>
    </source>
</evidence>
<feature type="active site" description="Phosphoserine intermediate" evidence="10 11">
    <location>
        <position position="64"/>
    </location>
</feature>
<dbReference type="GO" id="GO:0004619">
    <property type="term" value="F:phosphoglycerate mutase activity"/>
    <property type="evidence" value="ECO:0007669"/>
    <property type="project" value="UniProtKB-UniRule"/>
</dbReference>
<evidence type="ECO:0000256" key="5">
    <source>
        <dbReference type="ARBA" id="ARBA00022723"/>
    </source>
</evidence>
<dbReference type="EC" id="5.4.2.12" evidence="4 10"/>
<dbReference type="Pfam" id="PF06415">
    <property type="entry name" value="iPGM_N"/>
    <property type="match status" value="1"/>
</dbReference>
<evidence type="ECO:0000256" key="8">
    <source>
        <dbReference type="ARBA" id="ARBA00023235"/>
    </source>
</evidence>
<evidence type="ECO:0000259" key="14">
    <source>
        <dbReference type="Pfam" id="PF01676"/>
    </source>
</evidence>
<comment type="function">
    <text evidence="10">Catalyzes the interconversion of 2-phosphoglycerate and 3-phosphoglycerate.</text>
</comment>
<dbReference type="CDD" id="cd16010">
    <property type="entry name" value="iPGM"/>
    <property type="match status" value="1"/>
</dbReference>
<dbReference type="Pfam" id="PF01676">
    <property type="entry name" value="Metalloenzyme"/>
    <property type="match status" value="1"/>
</dbReference>
<dbReference type="SUPFAM" id="SSF53649">
    <property type="entry name" value="Alkaline phosphatase-like"/>
    <property type="match status" value="1"/>
</dbReference>
<evidence type="ECO:0000256" key="10">
    <source>
        <dbReference type="HAMAP-Rule" id="MF_01038"/>
    </source>
</evidence>
<dbReference type="FunFam" id="3.40.720.10:FF:000001">
    <property type="entry name" value="2,3-bisphosphoglycerate-independent phosphoglycerate mutase"/>
    <property type="match status" value="1"/>
</dbReference>
<comment type="pathway">
    <text evidence="2 10">Carbohydrate degradation; glycolysis; pyruvate from D-glyceraldehyde 3-phosphate: step 3/5.</text>
</comment>
<dbReference type="EMBL" id="FUXM01000053">
    <property type="protein sequence ID" value="SKA26433.1"/>
    <property type="molecule type" value="Genomic_DNA"/>
</dbReference>
<dbReference type="PANTHER" id="PTHR31637">
    <property type="entry name" value="2,3-BISPHOSPHOGLYCERATE-INDEPENDENT PHOSPHOGLYCERATE MUTASE"/>
    <property type="match status" value="1"/>
</dbReference>
<sequence>MKPVKQPLALIILDGFGWREEKRGNAIAQANLPYFHQLLREWPWTTLEASGLAVGLPQGQMGNSEVGHLNMGAGRIVYQEFTRISLAIKEKTFFQNEVLKEAMQKAKNSGKAVHLLGLVSDGGVHSHIEHLYALLDLAKAEGVERVYIHAFLDGRDVPPANALEYIRPLEQKLSAIGLGKIATVSGRYYAMDRDKRWERVEKAYAAMVYGEGVTAASAEEAVQSAYNRGETDEFVKPAVIVTEGKPVATVKAGDTMIFFNFRPDRARQLTRAFVDQEFSGFERRQGYFPVYFVCMTEYDATIPAPVAFPPQSLKNTLGEVLAAHGKTQLRIAETEKYAHVTFFFNGGVEIPNPGEDRLLIPSPKVATYDQKPEMSAFEVTAELLKELEQDKYDVIILNYANPDMVGHTGDMEATIKAVEAVDQCLAKVVPAILKRGGVAIITGDHGNADCKRDDEGNVLTSHTTSPVPFVLVSPEHKEAKLRADGKLADVAPTILELMGFPQPEEMTGQTLLIK</sequence>
<protein>
    <recommendedName>
        <fullName evidence="9 10">2,3-bisphosphoglycerate-independent phosphoglycerate mutase</fullName>
        <shortName evidence="10">BPG-independent PGAM</shortName>
        <shortName evidence="10">Phosphoglyceromutase</shortName>
        <shortName evidence="10">iPGM</shortName>
        <ecNumber evidence="4 10">5.4.2.12</ecNumber>
    </recommendedName>
</protein>
<feature type="binding site" evidence="10 12">
    <location>
        <position position="193"/>
    </location>
    <ligand>
        <name>substrate</name>
    </ligand>
</feature>
<dbReference type="InterPro" id="IPR036646">
    <property type="entry name" value="PGAM_B_sf"/>
</dbReference>
<dbReference type="PIRSF" id="PIRSF001492">
    <property type="entry name" value="IPGAM"/>
    <property type="match status" value="1"/>
</dbReference>
<dbReference type="NCBIfam" id="TIGR01307">
    <property type="entry name" value="pgm_bpd_ind"/>
    <property type="match status" value="1"/>
</dbReference>
<dbReference type="InterPro" id="IPR006124">
    <property type="entry name" value="Metalloenzyme"/>
</dbReference>
<dbReference type="AlphaFoldDB" id="A0A1T4SDY0"/>
<feature type="binding site" evidence="10 12">
    <location>
        <position position="125"/>
    </location>
    <ligand>
        <name>substrate</name>
    </ligand>
</feature>
<dbReference type="Gene3D" id="3.40.1450.10">
    <property type="entry name" value="BPG-independent phosphoglycerate mutase, domain B"/>
    <property type="match status" value="1"/>
</dbReference>
<dbReference type="OrthoDB" id="9800863at2"/>
<gene>
    <name evidence="10" type="primary">gpmI</name>
    <name evidence="16" type="ORF">SAMN02745885_02624</name>
</gene>
<keyword evidence="7 10" id="KW-0464">Manganese</keyword>
<feature type="binding site" evidence="10 12">
    <location>
        <position position="187"/>
    </location>
    <ligand>
        <name>substrate</name>
    </ligand>
</feature>
<comment type="subunit">
    <text evidence="10">Monomer.</text>
</comment>
<feature type="binding site" evidence="10 12">
    <location>
        <begin position="262"/>
        <end position="265"/>
    </location>
    <ligand>
        <name>substrate</name>
    </ligand>
</feature>
<evidence type="ECO:0000313" key="17">
    <source>
        <dbReference type="Proteomes" id="UP000189933"/>
    </source>
</evidence>
<comment type="similarity">
    <text evidence="3 10">Belongs to the BPG-independent phosphoglycerate mutase family.</text>
</comment>
<reference evidence="17" key="1">
    <citation type="submission" date="2017-02" db="EMBL/GenBank/DDBJ databases">
        <authorList>
            <person name="Varghese N."/>
            <person name="Submissions S."/>
        </authorList>
    </citation>
    <scope>NUCLEOTIDE SEQUENCE [LARGE SCALE GENOMIC DNA]</scope>
    <source>
        <strain evidence="17">DSM 16521</strain>
    </source>
</reference>
<evidence type="ECO:0000256" key="6">
    <source>
        <dbReference type="ARBA" id="ARBA00023152"/>
    </source>
</evidence>
<feature type="binding site" evidence="10 12">
    <location>
        <begin position="155"/>
        <end position="156"/>
    </location>
    <ligand>
        <name>substrate</name>
    </ligand>
</feature>
<feature type="binding site" evidence="10 13">
    <location>
        <position position="14"/>
    </location>
    <ligand>
        <name>Mn(2+)</name>
        <dbReference type="ChEBI" id="CHEBI:29035"/>
        <label>2</label>
    </ligand>
</feature>
<feature type="binding site" evidence="10 13">
    <location>
        <position position="445"/>
    </location>
    <ligand>
        <name>Mn(2+)</name>
        <dbReference type="ChEBI" id="CHEBI:29035"/>
        <label>2</label>
    </ligand>
</feature>
<keyword evidence="5 10" id="KW-0479">Metal-binding</keyword>
<evidence type="ECO:0000256" key="13">
    <source>
        <dbReference type="PIRSR" id="PIRSR001492-3"/>
    </source>
</evidence>
<feature type="binding site" evidence="10 13">
    <location>
        <position position="444"/>
    </location>
    <ligand>
        <name>Mn(2+)</name>
        <dbReference type="ChEBI" id="CHEBI:29035"/>
        <label>2</label>
    </ligand>
</feature>
<comment type="cofactor">
    <cofactor evidence="10">
        <name>Mn(2+)</name>
        <dbReference type="ChEBI" id="CHEBI:29035"/>
    </cofactor>
    <text evidence="10">Binds 2 manganese ions per subunit.</text>
</comment>
<comment type="catalytic activity">
    <reaction evidence="1 10">
        <text>(2R)-2-phosphoglycerate = (2R)-3-phosphoglycerate</text>
        <dbReference type="Rhea" id="RHEA:15901"/>
        <dbReference type="ChEBI" id="CHEBI:58272"/>
        <dbReference type="ChEBI" id="CHEBI:58289"/>
        <dbReference type="EC" id="5.4.2.12"/>
    </reaction>
</comment>
<dbReference type="GO" id="GO:0005737">
    <property type="term" value="C:cytoplasm"/>
    <property type="evidence" value="ECO:0007669"/>
    <property type="project" value="InterPro"/>
</dbReference>
<proteinExistence type="inferred from homology"/>
<dbReference type="InterPro" id="IPR017850">
    <property type="entry name" value="Alkaline_phosphatase_core_sf"/>
</dbReference>
<keyword evidence="8 10" id="KW-0413">Isomerase</keyword>
<evidence type="ECO:0000313" key="16">
    <source>
        <dbReference type="EMBL" id="SKA26433.1"/>
    </source>
</evidence>
<dbReference type="GO" id="GO:0006007">
    <property type="term" value="P:glucose catabolic process"/>
    <property type="evidence" value="ECO:0007669"/>
    <property type="project" value="InterPro"/>
</dbReference>
<evidence type="ECO:0000256" key="2">
    <source>
        <dbReference type="ARBA" id="ARBA00004798"/>
    </source>
</evidence>
<feature type="domain" description="Metalloenzyme" evidence="14">
    <location>
        <begin position="7"/>
        <end position="501"/>
    </location>
</feature>
<dbReference type="GO" id="GO:0006096">
    <property type="term" value="P:glycolytic process"/>
    <property type="evidence" value="ECO:0007669"/>
    <property type="project" value="UniProtKB-UniRule"/>
</dbReference>
<evidence type="ECO:0000259" key="15">
    <source>
        <dbReference type="Pfam" id="PF06415"/>
    </source>
</evidence>
<dbReference type="RefSeq" id="WP_078666586.1">
    <property type="nucleotide sequence ID" value="NZ_FUXM01000053.1"/>
</dbReference>
<accession>A0A1T4SDY0</accession>
<dbReference type="HAMAP" id="MF_01038">
    <property type="entry name" value="GpmI"/>
    <property type="match status" value="1"/>
</dbReference>
<feature type="binding site" evidence="10 12">
    <location>
        <position position="336"/>
    </location>
    <ligand>
        <name>substrate</name>
    </ligand>
</feature>
<dbReference type="PANTHER" id="PTHR31637:SF0">
    <property type="entry name" value="2,3-BISPHOSPHOGLYCERATE-INDEPENDENT PHOSPHOGLYCERATE MUTASE"/>
    <property type="match status" value="1"/>
</dbReference>
<feature type="binding site" evidence="10 13">
    <location>
        <position position="403"/>
    </location>
    <ligand>
        <name>Mn(2+)</name>
        <dbReference type="ChEBI" id="CHEBI:29035"/>
        <label>1</label>
    </ligand>
</feature>
<evidence type="ECO:0000256" key="9">
    <source>
        <dbReference type="ARBA" id="ARBA00071648"/>
    </source>
</evidence>
<name>A0A1T4SDY0_9FIRM</name>
<evidence type="ECO:0000256" key="11">
    <source>
        <dbReference type="PIRSR" id="PIRSR001492-1"/>
    </source>
</evidence>
<evidence type="ECO:0000256" key="12">
    <source>
        <dbReference type="PIRSR" id="PIRSR001492-2"/>
    </source>
</evidence>
<feature type="binding site" evidence="10 13">
    <location>
        <position position="407"/>
    </location>
    <ligand>
        <name>Mn(2+)</name>
        <dbReference type="ChEBI" id="CHEBI:29035"/>
        <label>1</label>
    </ligand>
</feature>
<feature type="binding site" evidence="10 13">
    <location>
        <position position="462"/>
    </location>
    <ligand>
        <name>Mn(2+)</name>
        <dbReference type="ChEBI" id="CHEBI:29035"/>
        <label>1</label>
    </ligand>
</feature>
<evidence type="ECO:0000256" key="4">
    <source>
        <dbReference type="ARBA" id="ARBA00012026"/>
    </source>
</evidence>
<dbReference type="GO" id="GO:0043937">
    <property type="term" value="P:regulation of sporulation"/>
    <property type="evidence" value="ECO:0007669"/>
    <property type="project" value="UniProtKB-ARBA"/>
</dbReference>
<evidence type="ECO:0000256" key="7">
    <source>
        <dbReference type="ARBA" id="ARBA00023211"/>
    </source>
</evidence>
<evidence type="ECO:0000256" key="1">
    <source>
        <dbReference type="ARBA" id="ARBA00000370"/>
    </source>
</evidence>
<feature type="binding site" evidence="10 13">
    <location>
        <position position="64"/>
    </location>
    <ligand>
        <name>Mn(2+)</name>
        <dbReference type="ChEBI" id="CHEBI:29035"/>
        <label>2</label>
    </ligand>
</feature>
<keyword evidence="6 10" id="KW-0324">Glycolysis</keyword>